<dbReference type="PROSITE" id="PS51257">
    <property type="entry name" value="PROKAR_LIPOPROTEIN"/>
    <property type="match status" value="1"/>
</dbReference>
<dbReference type="PROSITE" id="PS51670">
    <property type="entry name" value="SHKT"/>
    <property type="match status" value="2"/>
</dbReference>
<sequence>MSRAGYTFFFALFGCLALSSQLQTPQGSCDATHPYLASPCMTDANGALSPASDRCPEPGTVPMGPETPEGCECCSATDPGPGPAPGPASTCADRLETCAKNQKFCLTPKYRHFMHTNCMKTCDFCNDKNADCHDDPFTPCRTFAKNGFCTNAFYSQEFKKQYCPVTCGLC</sequence>
<comment type="caution">
    <text evidence="4">The sequence shown here is derived from an EMBL/GenBank/DDBJ whole genome shotgun (WGS) entry which is preliminary data.</text>
</comment>
<evidence type="ECO:0000256" key="2">
    <source>
        <dbReference type="SAM" id="SignalP"/>
    </source>
</evidence>
<feature type="disulfide bond" evidence="1">
    <location>
        <begin position="91"/>
        <end position="125"/>
    </location>
</feature>
<feature type="signal peptide" evidence="2">
    <location>
        <begin position="1"/>
        <end position="19"/>
    </location>
</feature>
<dbReference type="PANTHER" id="PTHR21724:SF109">
    <property type="entry name" value="SHKT DOMAIN-CONTAINING PROTEIN"/>
    <property type="match status" value="1"/>
</dbReference>
<keyword evidence="2" id="KW-0732">Signal</keyword>
<keyword evidence="1" id="KW-1015">Disulfide bond</keyword>
<evidence type="ECO:0000256" key="1">
    <source>
        <dbReference type="PROSITE-ProRule" id="PRU01005"/>
    </source>
</evidence>
<feature type="domain" description="ShKT" evidence="3">
    <location>
        <begin position="132"/>
        <end position="170"/>
    </location>
</feature>
<feature type="domain" description="ShKT" evidence="3">
    <location>
        <begin position="91"/>
        <end position="125"/>
    </location>
</feature>
<keyword evidence="5" id="KW-1185">Reference proteome</keyword>
<reference evidence="4" key="1">
    <citation type="submission" date="2023-06" db="EMBL/GenBank/DDBJ databases">
        <title>Genomic analysis of the entomopathogenic nematode Steinernema hermaphroditum.</title>
        <authorList>
            <person name="Schwarz E.M."/>
            <person name="Heppert J.K."/>
            <person name="Baniya A."/>
            <person name="Schwartz H.T."/>
            <person name="Tan C.-H."/>
            <person name="Antoshechkin I."/>
            <person name="Sternberg P.W."/>
            <person name="Goodrich-Blair H."/>
            <person name="Dillman A.R."/>
        </authorList>
    </citation>
    <scope>NUCLEOTIDE SEQUENCE</scope>
    <source>
        <strain evidence="4">PS9179</strain>
        <tissue evidence="4">Whole animal</tissue>
    </source>
</reference>
<dbReference type="Proteomes" id="UP001175271">
    <property type="component" value="Unassembled WGS sequence"/>
</dbReference>
<dbReference type="SMART" id="SM00254">
    <property type="entry name" value="ShKT"/>
    <property type="match status" value="2"/>
</dbReference>
<proteinExistence type="predicted"/>
<dbReference type="PANTHER" id="PTHR21724">
    <property type="entry name" value="SHKT DOMAIN-CONTAINING PROTEIN"/>
    <property type="match status" value="1"/>
</dbReference>
<organism evidence="4 5">
    <name type="scientific">Steinernema hermaphroditum</name>
    <dbReference type="NCBI Taxonomy" id="289476"/>
    <lineage>
        <taxon>Eukaryota</taxon>
        <taxon>Metazoa</taxon>
        <taxon>Ecdysozoa</taxon>
        <taxon>Nematoda</taxon>
        <taxon>Chromadorea</taxon>
        <taxon>Rhabditida</taxon>
        <taxon>Tylenchina</taxon>
        <taxon>Panagrolaimomorpha</taxon>
        <taxon>Strongyloidoidea</taxon>
        <taxon>Steinernematidae</taxon>
        <taxon>Steinernema</taxon>
    </lineage>
</organism>
<evidence type="ECO:0000259" key="3">
    <source>
        <dbReference type="PROSITE" id="PS51670"/>
    </source>
</evidence>
<protein>
    <recommendedName>
        <fullName evidence="3">ShKT domain-containing protein</fullName>
    </recommendedName>
</protein>
<dbReference type="Gene3D" id="1.10.10.1870">
    <property type="entry name" value="ShTK domain-like"/>
    <property type="match status" value="1"/>
</dbReference>
<name>A0AA39I9J6_9BILA</name>
<dbReference type="Gene3D" id="1.10.10.1940">
    <property type="match status" value="1"/>
</dbReference>
<comment type="caution">
    <text evidence="1">Lacks conserved residue(s) required for the propagation of feature annotation.</text>
</comment>
<dbReference type="AlphaFoldDB" id="A0AA39I9J6"/>
<feature type="chain" id="PRO_5041440491" description="ShKT domain-containing protein" evidence="2">
    <location>
        <begin position="20"/>
        <end position="170"/>
    </location>
</feature>
<dbReference type="EMBL" id="JAUCMV010000002">
    <property type="protein sequence ID" value="KAK0419113.1"/>
    <property type="molecule type" value="Genomic_DNA"/>
</dbReference>
<dbReference type="Pfam" id="PF01549">
    <property type="entry name" value="ShK"/>
    <property type="match status" value="2"/>
</dbReference>
<evidence type="ECO:0000313" key="4">
    <source>
        <dbReference type="EMBL" id="KAK0419113.1"/>
    </source>
</evidence>
<dbReference type="InterPro" id="IPR003582">
    <property type="entry name" value="ShKT_dom"/>
</dbReference>
<evidence type="ECO:0000313" key="5">
    <source>
        <dbReference type="Proteomes" id="UP001175271"/>
    </source>
</evidence>
<accession>A0AA39I9J6</accession>
<gene>
    <name evidence="4" type="ORF">QR680_013960</name>
</gene>